<dbReference type="Proteomes" id="UP000664480">
    <property type="component" value="Unassembled WGS sequence"/>
</dbReference>
<organism evidence="1 2">
    <name type="scientific">Algoriphagus pacificus</name>
    <dbReference type="NCBI Taxonomy" id="2811234"/>
    <lineage>
        <taxon>Bacteria</taxon>
        <taxon>Pseudomonadati</taxon>
        <taxon>Bacteroidota</taxon>
        <taxon>Cytophagia</taxon>
        <taxon>Cytophagales</taxon>
        <taxon>Cyclobacteriaceae</taxon>
        <taxon>Algoriphagus</taxon>
    </lineage>
</organism>
<evidence type="ECO:0008006" key="3">
    <source>
        <dbReference type="Google" id="ProtNLM"/>
    </source>
</evidence>
<comment type="caution">
    <text evidence="1">The sequence shown here is derived from an EMBL/GenBank/DDBJ whole genome shotgun (WGS) entry which is preliminary data.</text>
</comment>
<reference evidence="1 2" key="1">
    <citation type="submission" date="2021-03" db="EMBL/GenBank/DDBJ databases">
        <title>novel species isolated from a fishpond in China.</title>
        <authorList>
            <person name="Lu H."/>
            <person name="Cai Z."/>
        </authorList>
    </citation>
    <scope>NUCLEOTIDE SEQUENCE [LARGE SCALE GENOMIC DNA]</scope>
    <source>
        <strain evidence="1 2">YJ13C</strain>
    </source>
</reference>
<keyword evidence="2" id="KW-1185">Reference proteome</keyword>
<sequence>MNLISTSGNGSFKVLEGHQEIFKLNYTNWFLGKAEAFLDRQKIEIKPKGLFQTKSEIRKHGKNIGTIGMSWNGKMHIQYTNEEGKLLKFTLERTGFWQSDFCLKNEQDEVLMELKASTNWKKLKLDYTIVFKYEDTQVDNNELLVYVGYAMNLHVAITSAS</sequence>
<gene>
    <name evidence="1" type="ORF">J0A69_11755</name>
</gene>
<dbReference type="EMBL" id="JAFKCU010000002">
    <property type="protein sequence ID" value="MBN7816111.1"/>
    <property type="molecule type" value="Genomic_DNA"/>
</dbReference>
<evidence type="ECO:0000313" key="2">
    <source>
        <dbReference type="Proteomes" id="UP000664480"/>
    </source>
</evidence>
<accession>A0ABS3CG82</accession>
<name>A0ABS3CG82_9BACT</name>
<evidence type="ECO:0000313" key="1">
    <source>
        <dbReference type="EMBL" id="MBN7816111.1"/>
    </source>
</evidence>
<dbReference type="RefSeq" id="WP_206586744.1">
    <property type="nucleotide sequence ID" value="NZ_JAFKCU010000002.1"/>
</dbReference>
<protein>
    <recommendedName>
        <fullName evidence="3">Aminotransferase</fullName>
    </recommendedName>
</protein>
<proteinExistence type="predicted"/>